<dbReference type="Proteomes" id="UP001171620">
    <property type="component" value="Unassembled WGS sequence"/>
</dbReference>
<accession>A0AAW7TA07</accession>
<comment type="caution">
    <text evidence="1">The sequence shown here is derived from an EMBL/GenBank/DDBJ whole genome shotgun (WGS) entry which is preliminary data.</text>
</comment>
<dbReference type="AlphaFoldDB" id="A0AAW7TA07"/>
<evidence type="ECO:0000313" key="2">
    <source>
        <dbReference type="Proteomes" id="UP001171620"/>
    </source>
</evidence>
<organism evidence="1 2">
    <name type="scientific">Burkholderia vietnamiensis</name>
    <dbReference type="NCBI Taxonomy" id="60552"/>
    <lineage>
        <taxon>Bacteria</taxon>
        <taxon>Pseudomonadati</taxon>
        <taxon>Pseudomonadota</taxon>
        <taxon>Betaproteobacteria</taxon>
        <taxon>Burkholderiales</taxon>
        <taxon>Burkholderiaceae</taxon>
        <taxon>Burkholderia</taxon>
        <taxon>Burkholderia cepacia complex</taxon>
    </lineage>
</organism>
<proteinExistence type="predicted"/>
<dbReference type="RefSeq" id="WP_146123448.1">
    <property type="nucleotide sequence ID" value="NZ_JAUJRV010000029.1"/>
</dbReference>
<sequence length="167" mass="19102">MSFDPTKEKQLIMLDKTELRKYWNLVRPGLVALQAEQETADKWIPEEIYASISSGQSTLVFCSIARQEGMTYKDRDAAILDACGFCVLQKTTNFKESALHIWICCSNEHTNKNGAASVMRTFNSELSELAKNTNSTAITFCSNRNFWVDVAPRFGFELDEIRWRKEV</sequence>
<protein>
    <recommendedName>
        <fullName evidence="3">N-acetyltransferase domain-containing protein</fullName>
    </recommendedName>
</protein>
<evidence type="ECO:0000313" key="1">
    <source>
        <dbReference type="EMBL" id="MDN7798315.1"/>
    </source>
</evidence>
<evidence type="ECO:0008006" key="3">
    <source>
        <dbReference type="Google" id="ProtNLM"/>
    </source>
</evidence>
<name>A0AAW7TA07_BURVI</name>
<dbReference type="EMBL" id="JAUJRV010000029">
    <property type="protein sequence ID" value="MDN7798315.1"/>
    <property type="molecule type" value="Genomic_DNA"/>
</dbReference>
<reference evidence="1" key="1">
    <citation type="submission" date="2023-07" db="EMBL/GenBank/DDBJ databases">
        <title>A collection of bacterial strains from the Burkholderia cepacia Research Laboratory and Repository.</title>
        <authorList>
            <person name="Lipuma J."/>
            <person name="Spilker T."/>
            <person name="Caverly L."/>
        </authorList>
    </citation>
    <scope>NUCLEOTIDE SEQUENCE</scope>
    <source>
        <strain evidence="1">AU44268</strain>
    </source>
</reference>
<gene>
    <name evidence="1" type="ORF">QZM33_25575</name>
</gene>